<evidence type="ECO:0000313" key="2">
    <source>
        <dbReference type="EMBL" id="OCA82752.1"/>
    </source>
</evidence>
<dbReference type="RefSeq" id="WP_065411627.1">
    <property type="nucleotide sequence ID" value="NZ_MAYT01000029.1"/>
</dbReference>
<sequence length="135" mass="15163">MKRYVLISCLGALVWLFATLFFVFFGERVLFSPGSASFFISLSLLISGTALLLWMITFLYSLFDQSKNAALTFGLIGTIVGLTFDAFSLANHHYVFPHLSDSKIIAFTVWMSFAYALYLIIPAVLNEWKKKAALI</sequence>
<keyword evidence="3" id="KW-1185">Reference proteome</keyword>
<feature type="transmembrane region" description="Helical" evidence="1">
    <location>
        <begin position="38"/>
        <end position="63"/>
    </location>
</feature>
<evidence type="ECO:0008006" key="4">
    <source>
        <dbReference type="Google" id="ProtNLM"/>
    </source>
</evidence>
<dbReference type="InterPro" id="IPR020509">
    <property type="entry name" value="Uncharacterised_YnzE"/>
</dbReference>
<keyword evidence="1" id="KW-0812">Transmembrane</keyword>
<keyword evidence="1" id="KW-1133">Transmembrane helix</keyword>
<evidence type="ECO:0000313" key="3">
    <source>
        <dbReference type="Proteomes" id="UP000092578"/>
    </source>
</evidence>
<organism evidence="2 3">
    <name type="scientific">Pseudobacillus wudalianchiensis</name>
    <dbReference type="NCBI Taxonomy" id="1743143"/>
    <lineage>
        <taxon>Bacteria</taxon>
        <taxon>Bacillati</taxon>
        <taxon>Bacillota</taxon>
        <taxon>Bacilli</taxon>
        <taxon>Bacillales</taxon>
        <taxon>Bacillaceae</taxon>
        <taxon>Pseudobacillus</taxon>
    </lineage>
</organism>
<accession>A0A1B9AFZ1</accession>
<dbReference type="EMBL" id="MAYT01000029">
    <property type="protein sequence ID" value="OCA82752.1"/>
    <property type="molecule type" value="Genomic_DNA"/>
</dbReference>
<proteinExistence type="predicted"/>
<keyword evidence="1" id="KW-0472">Membrane</keyword>
<comment type="caution">
    <text evidence="2">The sequence shown here is derived from an EMBL/GenBank/DDBJ whole genome shotgun (WGS) entry which is preliminary data.</text>
</comment>
<name>A0A1B9AFZ1_9BACI</name>
<feature type="transmembrane region" description="Helical" evidence="1">
    <location>
        <begin position="104"/>
        <end position="125"/>
    </location>
</feature>
<reference evidence="3" key="1">
    <citation type="submission" date="2016-05" db="EMBL/GenBank/DDBJ databases">
        <authorList>
            <person name="Liu B."/>
            <person name="Wang J."/>
            <person name="Zhu Y."/>
            <person name="Liu G."/>
            <person name="Chen Q."/>
            <person name="Chen Z."/>
            <person name="Lan J."/>
            <person name="Che J."/>
            <person name="Ge C."/>
            <person name="Shi H."/>
            <person name="Pan Z."/>
            <person name="Liu X."/>
        </authorList>
    </citation>
    <scope>NUCLEOTIDE SEQUENCE [LARGE SCALE GENOMIC DNA]</scope>
    <source>
        <strain evidence="3">FJAT-27215</strain>
    </source>
</reference>
<evidence type="ECO:0000256" key="1">
    <source>
        <dbReference type="SAM" id="Phobius"/>
    </source>
</evidence>
<dbReference type="AlphaFoldDB" id="A0A1B9AFZ1"/>
<feature type="transmembrane region" description="Helical" evidence="1">
    <location>
        <begin position="5"/>
        <end position="26"/>
    </location>
</feature>
<protein>
    <recommendedName>
        <fullName evidence="4">DUF5367 domain-containing protein</fullName>
    </recommendedName>
</protein>
<dbReference type="Pfam" id="PF17329">
    <property type="entry name" value="DUF5367"/>
    <property type="match status" value="1"/>
</dbReference>
<gene>
    <name evidence="2" type="ORF">A8F95_13470</name>
</gene>
<dbReference type="Proteomes" id="UP000092578">
    <property type="component" value="Unassembled WGS sequence"/>
</dbReference>
<feature type="transmembrane region" description="Helical" evidence="1">
    <location>
        <begin position="70"/>
        <end position="92"/>
    </location>
</feature>